<protein>
    <submittedName>
        <fullName evidence="6">LysR family transcriptional regulator</fullName>
    </submittedName>
</protein>
<feature type="domain" description="HTH lysR-type" evidence="5">
    <location>
        <begin position="1"/>
        <end position="58"/>
    </location>
</feature>
<evidence type="ECO:0000256" key="4">
    <source>
        <dbReference type="ARBA" id="ARBA00023163"/>
    </source>
</evidence>
<dbReference type="Pfam" id="PF03466">
    <property type="entry name" value="LysR_substrate"/>
    <property type="match status" value="1"/>
</dbReference>
<keyword evidence="4" id="KW-0804">Transcription</keyword>
<evidence type="ECO:0000256" key="2">
    <source>
        <dbReference type="ARBA" id="ARBA00023015"/>
    </source>
</evidence>
<dbReference type="Pfam" id="PF00126">
    <property type="entry name" value="HTH_1"/>
    <property type="match status" value="1"/>
</dbReference>
<dbReference type="RefSeq" id="WP_244754709.1">
    <property type="nucleotide sequence ID" value="NZ_CP095074.1"/>
</dbReference>
<dbReference type="Gene3D" id="1.10.10.10">
    <property type="entry name" value="Winged helix-like DNA-binding domain superfamily/Winged helix DNA-binding domain"/>
    <property type="match status" value="1"/>
</dbReference>
<evidence type="ECO:0000259" key="5">
    <source>
        <dbReference type="PROSITE" id="PS50931"/>
    </source>
</evidence>
<evidence type="ECO:0000256" key="1">
    <source>
        <dbReference type="ARBA" id="ARBA00009437"/>
    </source>
</evidence>
<gene>
    <name evidence="6" type="ORF">MUO14_07980</name>
</gene>
<dbReference type="InterPro" id="IPR005119">
    <property type="entry name" value="LysR_subst-bd"/>
</dbReference>
<dbReference type="EMBL" id="CP095074">
    <property type="protein sequence ID" value="UOQ94853.1"/>
    <property type="molecule type" value="Genomic_DNA"/>
</dbReference>
<dbReference type="Gene3D" id="3.40.190.290">
    <property type="match status" value="1"/>
</dbReference>
<keyword evidence="7" id="KW-1185">Reference proteome</keyword>
<dbReference type="SUPFAM" id="SSF46785">
    <property type="entry name" value="Winged helix' DNA-binding domain"/>
    <property type="match status" value="1"/>
</dbReference>
<comment type="similarity">
    <text evidence="1">Belongs to the LysR transcriptional regulatory family.</text>
</comment>
<keyword evidence="3" id="KW-0238">DNA-binding</keyword>
<dbReference type="PANTHER" id="PTHR30419">
    <property type="entry name" value="HTH-TYPE TRANSCRIPTIONAL REGULATOR YBHD"/>
    <property type="match status" value="1"/>
</dbReference>
<organism evidence="6 7">
    <name type="scientific">Halobacillus shinanisalinarum</name>
    <dbReference type="NCBI Taxonomy" id="2932258"/>
    <lineage>
        <taxon>Bacteria</taxon>
        <taxon>Bacillati</taxon>
        <taxon>Bacillota</taxon>
        <taxon>Bacilli</taxon>
        <taxon>Bacillales</taxon>
        <taxon>Bacillaceae</taxon>
        <taxon>Halobacillus</taxon>
    </lineage>
</organism>
<reference evidence="6 7" key="1">
    <citation type="submission" date="2022-04" db="EMBL/GenBank/DDBJ databases">
        <title>Halobacillus sp. isolated from saltern.</title>
        <authorList>
            <person name="Won M."/>
            <person name="Lee C.-M."/>
            <person name="Woen H.-Y."/>
            <person name="Kwon S.-W."/>
        </authorList>
    </citation>
    <scope>NUCLEOTIDE SEQUENCE [LARGE SCALE GENOMIC DNA]</scope>
    <source>
        <strain evidence="6 7">SSTM10-2</strain>
    </source>
</reference>
<evidence type="ECO:0000256" key="3">
    <source>
        <dbReference type="ARBA" id="ARBA00023125"/>
    </source>
</evidence>
<dbReference type="InterPro" id="IPR050950">
    <property type="entry name" value="HTH-type_LysR_regulators"/>
</dbReference>
<dbReference type="SUPFAM" id="SSF53850">
    <property type="entry name" value="Periplasmic binding protein-like II"/>
    <property type="match status" value="1"/>
</dbReference>
<proteinExistence type="inferred from homology"/>
<dbReference type="Proteomes" id="UP000831880">
    <property type="component" value="Chromosome"/>
</dbReference>
<dbReference type="CDD" id="cd05466">
    <property type="entry name" value="PBP2_LTTR_substrate"/>
    <property type="match status" value="1"/>
</dbReference>
<keyword evidence="2" id="KW-0805">Transcription regulation</keyword>
<accession>A0ABY4H353</accession>
<dbReference type="PRINTS" id="PR00039">
    <property type="entry name" value="HTHLYSR"/>
</dbReference>
<dbReference type="PANTHER" id="PTHR30419:SF28">
    <property type="entry name" value="HTH-TYPE TRANSCRIPTIONAL REGULATOR BSDA"/>
    <property type="match status" value="1"/>
</dbReference>
<dbReference type="PROSITE" id="PS50931">
    <property type="entry name" value="HTH_LYSR"/>
    <property type="match status" value="1"/>
</dbReference>
<sequence>MEIRELRYFVTIVEQSTFTAAAAKLHISQPSLSATIKKLENKVGLSLLDRSARDIRLTKEGSILYYEARKLLNHFEHVLDEMERLKKDGPLDISIGLIESAKFWLPKVLCEFKKQYPNIHVKIFDLLSSHEVINSFNNYKIHLAITNQFIDNSEIKSIPIYEERLVALIPESHNLTNKEYLTIHELETEAFIVCREGFQTREDILNTFRKAGIKPNLQFEIERFETACSLVENGLGITVVPENYVKNAPRYHFQIKQIQKPNNISRTVYLTMNKNRYLPPIVLTFIKLIKEQFPNTDIYEQ</sequence>
<name>A0ABY4H353_9BACI</name>
<evidence type="ECO:0000313" key="6">
    <source>
        <dbReference type="EMBL" id="UOQ94853.1"/>
    </source>
</evidence>
<dbReference type="InterPro" id="IPR036390">
    <property type="entry name" value="WH_DNA-bd_sf"/>
</dbReference>
<evidence type="ECO:0000313" key="7">
    <source>
        <dbReference type="Proteomes" id="UP000831880"/>
    </source>
</evidence>
<dbReference type="InterPro" id="IPR000847">
    <property type="entry name" value="LysR_HTH_N"/>
</dbReference>
<dbReference type="InterPro" id="IPR036388">
    <property type="entry name" value="WH-like_DNA-bd_sf"/>
</dbReference>